<organism evidence="5 6">
    <name type="scientific">Chlorella ohadii</name>
    <dbReference type="NCBI Taxonomy" id="2649997"/>
    <lineage>
        <taxon>Eukaryota</taxon>
        <taxon>Viridiplantae</taxon>
        <taxon>Chlorophyta</taxon>
        <taxon>core chlorophytes</taxon>
        <taxon>Trebouxiophyceae</taxon>
        <taxon>Chlorellales</taxon>
        <taxon>Chlorellaceae</taxon>
        <taxon>Chlorella clade</taxon>
        <taxon>Chlorella</taxon>
    </lineage>
</organism>
<evidence type="ECO:0000256" key="2">
    <source>
        <dbReference type="ARBA" id="ARBA00022840"/>
    </source>
</evidence>
<protein>
    <recommendedName>
        <fullName evidence="4">ABC transporter domain-containing protein</fullName>
    </recommendedName>
</protein>
<feature type="region of interest" description="Disordered" evidence="3">
    <location>
        <begin position="27"/>
        <end position="73"/>
    </location>
</feature>
<dbReference type="PANTHER" id="PTHR43158">
    <property type="entry name" value="SKFA PEPTIDE EXPORT ATP-BINDING PROTEIN SKFE"/>
    <property type="match status" value="1"/>
</dbReference>
<evidence type="ECO:0000259" key="4">
    <source>
        <dbReference type="PROSITE" id="PS50893"/>
    </source>
</evidence>
<dbReference type="Gene3D" id="3.40.50.300">
    <property type="entry name" value="P-loop containing nucleotide triphosphate hydrolases"/>
    <property type="match status" value="1"/>
</dbReference>
<dbReference type="InterPro" id="IPR003439">
    <property type="entry name" value="ABC_transporter-like_ATP-bd"/>
</dbReference>
<dbReference type="Pfam" id="PF00005">
    <property type="entry name" value="ABC_tran"/>
    <property type="match status" value="1"/>
</dbReference>
<accession>A0AAD5DXB8</accession>
<dbReference type="InterPro" id="IPR003593">
    <property type="entry name" value="AAA+_ATPase"/>
</dbReference>
<name>A0AAD5DXB8_9CHLO</name>
<comment type="caution">
    <text evidence="5">The sequence shown here is derived from an EMBL/GenBank/DDBJ whole genome shotgun (WGS) entry which is preliminary data.</text>
</comment>
<keyword evidence="6" id="KW-1185">Reference proteome</keyword>
<evidence type="ECO:0000313" key="5">
    <source>
        <dbReference type="EMBL" id="KAI7845740.1"/>
    </source>
</evidence>
<keyword evidence="2" id="KW-0067">ATP-binding</keyword>
<dbReference type="SMART" id="SM00382">
    <property type="entry name" value="AAA"/>
    <property type="match status" value="1"/>
</dbReference>
<evidence type="ECO:0000313" key="6">
    <source>
        <dbReference type="Proteomes" id="UP001205105"/>
    </source>
</evidence>
<dbReference type="InterPro" id="IPR027417">
    <property type="entry name" value="P-loop_NTPase"/>
</dbReference>
<dbReference type="SUPFAM" id="SSF52540">
    <property type="entry name" value="P-loop containing nucleoside triphosphate hydrolases"/>
    <property type="match status" value="1"/>
</dbReference>
<evidence type="ECO:0000256" key="3">
    <source>
        <dbReference type="SAM" id="MobiDB-lite"/>
    </source>
</evidence>
<feature type="domain" description="ABC transporter" evidence="4">
    <location>
        <begin position="76"/>
        <end position="319"/>
    </location>
</feature>
<reference evidence="5" key="1">
    <citation type="submission" date="2020-11" db="EMBL/GenBank/DDBJ databases">
        <title>Chlorella ohadii genome sequencing and assembly.</title>
        <authorList>
            <person name="Murik O."/>
            <person name="Treves H."/>
            <person name="Kedem I."/>
            <person name="Shotland Y."/>
            <person name="Kaplan A."/>
        </authorList>
    </citation>
    <scope>NUCLEOTIDE SEQUENCE</scope>
    <source>
        <strain evidence="5">1</strain>
    </source>
</reference>
<proteinExistence type="predicted"/>
<dbReference type="PANTHER" id="PTHR43158:SF12">
    <property type="entry name" value="ABC TRANSPORTER FAMILY PROTEIN"/>
    <property type="match status" value="1"/>
</dbReference>
<sequence>MPVPLSVTNPKAKGLAAQVAAELPTEGPFARLQAEQQPAVGAATPADRGGADGSTAQQQQHVQQQEQQPPAEEVALETCNLSFSYPDIDGRPLPDRPPVVQDMSIALPKGATCLLIGPNGAGKTTLLKVLGGKHMVPEASVRVLGQPPFHATGLTSSGALSYVGGNWERDIAFAGYSIPLAGDIPASQMLNSLPGIDPARRDRLIEVLDIDPTWRMHLVSDGQRRRVQIAMGLLKPFQVLLLDEITVDLDVLGRADLMAFLKEECQQRGATIIYATHIFDGLESWPSHVMYVAGGRLQVFERAENVPELQQGRLLSLVERWLREEQRQRQAAADKQRALGPAPSSGSLQDMHLASWNNGWVGGRLASSLKHSANAVMRM</sequence>
<gene>
    <name evidence="5" type="ORF">COHA_000656</name>
</gene>
<dbReference type="Proteomes" id="UP001205105">
    <property type="component" value="Unassembled WGS sequence"/>
</dbReference>
<dbReference type="PROSITE" id="PS50893">
    <property type="entry name" value="ABC_TRANSPORTER_2"/>
    <property type="match status" value="1"/>
</dbReference>
<dbReference type="GO" id="GO:0005524">
    <property type="term" value="F:ATP binding"/>
    <property type="evidence" value="ECO:0007669"/>
    <property type="project" value="UniProtKB-KW"/>
</dbReference>
<dbReference type="AlphaFoldDB" id="A0AAD5DXB8"/>
<dbReference type="EMBL" id="JADXDR010000013">
    <property type="protein sequence ID" value="KAI7845740.1"/>
    <property type="molecule type" value="Genomic_DNA"/>
</dbReference>
<feature type="compositionally biased region" description="Low complexity" evidence="3">
    <location>
        <begin position="56"/>
        <end position="73"/>
    </location>
</feature>
<dbReference type="GO" id="GO:0016887">
    <property type="term" value="F:ATP hydrolysis activity"/>
    <property type="evidence" value="ECO:0007669"/>
    <property type="project" value="InterPro"/>
</dbReference>
<evidence type="ECO:0000256" key="1">
    <source>
        <dbReference type="ARBA" id="ARBA00022741"/>
    </source>
</evidence>
<keyword evidence="1" id="KW-0547">Nucleotide-binding</keyword>